<protein>
    <submittedName>
        <fullName evidence="2">Uncharacterized protein</fullName>
    </submittedName>
</protein>
<gene>
    <name evidence="2" type="ORF">M422DRAFT_273029</name>
</gene>
<name>A0A0C9UA59_SPHS4</name>
<feature type="region of interest" description="Disordered" evidence="1">
    <location>
        <begin position="1"/>
        <end position="73"/>
    </location>
</feature>
<feature type="compositionally biased region" description="Low complexity" evidence="1">
    <location>
        <begin position="23"/>
        <end position="36"/>
    </location>
</feature>
<organism evidence="2 3">
    <name type="scientific">Sphaerobolus stellatus (strain SS14)</name>
    <dbReference type="NCBI Taxonomy" id="990650"/>
    <lineage>
        <taxon>Eukaryota</taxon>
        <taxon>Fungi</taxon>
        <taxon>Dikarya</taxon>
        <taxon>Basidiomycota</taxon>
        <taxon>Agaricomycotina</taxon>
        <taxon>Agaricomycetes</taxon>
        <taxon>Phallomycetidae</taxon>
        <taxon>Geastrales</taxon>
        <taxon>Sphaerobolaceae</taxon>
        <taxon>Sphaerobolus</taxon>
    </lineage>
</organism>
<feature type="compositionally biased region" description="Polar residues" evidence="1">
    <location>
        <begin position="1205"/>
        <end position="1227"/>
    </location>
</feature>
<proteinExistence type="predicted"/>
<dbReference type="Proteomes" id="UP000054279">
    <property type="component" value="Unassembled WGS sequence"/>
</dbReference>
<feature type="region of interest" description="Disordered" evidence="1">
    <location>
        <begin position="657"/>
        <end position="772"/>
    </location>
</feature>
<feature type="compositionally biased region" description="Acidic residues" evidence="1">
    <location>
        <begin position="584"/>
        <end position="600"/>
    </location>
</feature>
<evidence type="ECO:0000256" key="1">
    <source>
        <dbReference type="SAM" id="MobiDB-lite"/>
    </source>
</evidence>
<keyword evidence="3" id="KW-1185">Reference proteome</keyword>
<feature type="compositionally biased region" description="Low complexity" evidence="1">
    <location>
        <begin position="741"/>
        <end position="752"/>
    </location>
</feature>
<dbReference type="AlphaFoldDB" id="A0A0C9UA59"/>
<feature type="compositionally biased region" description="Basic and acidic residues" evidence="1">
    <location>
        <begin position="601"/>
        <end position="622"/>
    </location>
</feature>
<accession>A0A0C9UA59</accession>
<feature type="compositionally biased region" description="Basic and acidic residues" evidence="1">
    <location>
        <begin position="675"/>
        <end position="688"/>
    </location>
</feature>
<feature type="region of interest" description="Disordered" evidence="1">
    <location>
        <begin position="567"/>
        <end position="634"/>
    </location>
</feature>
<feature type="compositionally biased region" description="Basic and acidic residues" evidence="1">
    <location>
        <begin position="567"/>
        <end position="583"/>
    </location>
</feature>
<evidence type="ECO:0000313" key="3">
    <source>
        <dbReference type="Proteomes" id="UP000054279"/>
    </source>
</evidence>
<reference evidence="2 3" key="1">
    <citation type="submission" date="2014-06" db="EMBL/GenBank/DDBJ databases">
        <title>Evolutionary Origins and Diversification of the Mycorrhizal Mutualists.</title>
        <authorList>
            <consortium name="DOE Joint Genome Institute"/>
            <consortium name="Mycorrhizal Genomics Consortium"/>
            <person name="Kohler A."/>
            <person name="Kuo A."/>
            <person name="Nagy L.G."/>
            <person name="Floudas D."/>
            <person name="Copeland A."/>
            <person name="Barry K.W."/>
            <person name="Cichocki N."/>
            <person name="Veneault-Fourrey C."/>
            <person name="LaButti K."/>
            <person name="Lindquist E.A."/>
            <person name="Lipzen A."/>
            <person name="Lundell T."/>
            <person name="Morin E."/>
            <person name="Murat C."/>
            <person name="Riley R."/>
            <person name="Ohm R."/>
            <person name="Sun H."/>
            <person name="Tunlid A."/>
            <person name="Henrissat B."/>
            <person name="Grigoriev I.V."/>
            <person name="Hibbett D.S."/>
            <person name="Martin F."/>
        </authorList>
    </citation>
    <scope>NUCLEOTIDE SEQUENCE [LARGE SCALE GENOMIC DNA]</scope>
    <source>
        <strain evidence="2 3">SS14</strain>
    </source>
</reference>
<dbReference type="HOGENOM" id="CLU_005522_0_1_1"/>
<evidence type="ECO:0000313" key="2">
    <source>
        <dbReference type="EMBL" id="KIJ25937.1"/>
    </source>
</evidence>
<sequence length="1227" mass="136574">MTEHTANPVAIPEAVAPPQLEHASAPEPSSSCSSEPKGAAEATVTSPLSAVEVPKPVVEVNGPPKSGDRAVAVGKPDVPLTVATTTAANGSGKDDKEAEDEELIVDGTVQWKWIPFVETERKGIWSVAKEGVEWLSERLPGYDNVEGPQGVNLAEYEKRLKGKRLQFKKDLADEFMSHFKWFDVKQTLPPNPSKAQVKKAEKRVLKKIDNMLLERFRKQGDAPDMMALLFRTIRKITACNCWAKADPSYKEREHAKMVELHWTPGMNRQTAFPIQMEAHRKLWEALSEGEQQKWEVEALKTKSIEPARADLLQAMAELWAVVGDAWVKRTGWYLEIRTAGIGEDGLPHYYQEKFNLIVVGREGNYSNMPDSHAYDMSIKKALAAFCKVKPEEVKDVATWKPKVWVPKPRGGPLVKFTGTVQLGEKGEILTGEDQLREAINNYMNMSFALCPASREGGKGRPKKPNWNRMWLQGMNNFVDSSRVPPLPFMFDNPERQGYDTLKTMAEWLLKGERGELKEEQCFRWQGQQAGAAIGVRRQVSIMIPCRCRKLISYTLRQGVEDCQEDLKDVKPTPKEEEGEHIDIVLDDEGSTDEDNDDNDEEHVTKRPRPSGDNKRPLEDDIPSKQLKPKKRKVVVVAPGDDEAAVGQEEKLKLMKAKVTTKDKKHAAAAAEDDDSKTAKEKAKKGKEDADADTVTAKGRKVAVTKKVAVAGGDVDESTQLGVETGEDVKKVAPRKRQSEDAAATAKAGSAVAPKKQRKGRSKRNSDSDSDVLSASEALVVDGKPSIMFDGDINKWWADFVRRRDYLDWEENVMEGPMGSPVPLSVRFIEACEVSSPSILRGKLDITAPERRVKETLSDLIEGILLPSIALPSPSILQMHASKHADEVFELLCKRVEEVLVAIVIHASHPVQGAVLAVAGNQGLFPGLRALEFLRRYVQNVDKTAERMSVVQGLLSRYDDTLAKEAWRRWGVISFIQSQHSKAGLVYEAWLVWMETVMRGSVSASEWFDMKWRGDNRPKIVDDILQIVVRRVRPMQPEDFGVPYADEVWSKSEVTEGMEAWSKGMTRHKFDQGSVVEVFVWAYLIYMVAGPGGKSAVGWCMDVVNNTAEWLLELSQKREPDIVEKRSNILKELPKVEKSGKAGKVGTKERGGKVTMTADLETLADSSNPSAMAPTDEVIWAPRKPKSAQASQSVGKDKEETPKPIRSSTRLKTGQKVEGSSTSKKAAR</sequence>
<feature type="region of interest" description="Disordered" evidence="1">
    <location>
        <begin position="1161"/>
        <end position="1227"/>
    </location>
</feature>
<dbReference type="EMBL" id="KN837391">
    <property type="protein sequence ID" value="KIJ25937.1"/>
    <property type="molecule type" value="Genomic_DNA"/>
</dbReference>